<accession>A0A3M7GD27</accession>
<dbReference type="EMBL" id="QWIO01000349">
    <property type="protein sequence ID" value="RMY99069.1"/>
    <property type="molecule type" value="Genomic_DNA"/>
</dbReference>
<comment type="caution">
    <text evidence="1">The sequence shown here is derived from an EMBL/GenBank/DDBJ whole genome shotgun (WGS) entry which is preliminary data.</text>
</comment>
<reference evidence="1 2" key="1">
    <citation type="journal article" date="2018" name="BMC Genomics">
        <title>Genomic evidence for intraspecific hybridization in a clonal and extremely halotolerant yeast.</title>
        <authorList>
            <person name="Gostincar C."/>
            <person name="Stajich J.E."/>
            <person name="Zupancic J."/>
            <person name="Zalar P."/>
            <person name="Gunde-Cimerman N."/>
        </authorList>
    </citation>
    <scope>NUCLEOTIDE SEQUENCE [LARGE SCALE GENOMIC DNA]</scope>
    <source>
        <strain evidence="1 2">EXF-10513</strain>
    </source>
</reference>
<dbReference type="AlphaFoldDB" id="A0A3M7GD27"/>
<sequence length="66" mass="7499">MICCPSQNDVLVMKSSYLSIAPTTWLSLRMARGAWPLELDIARFRHPVDEALFPISQSTESFSVRQ</sequence>
<organism evidence="1 2">
    <name type="scientific">Hortaea werneckii</name>
    <name type="common">Black yeast</name>
    <name type="synonym">Cladosporium werneckii</name>
    <dbReference type="NCBI Taxonomy" id="91943"/>
    <lineage>
        <taxon>Eukaryota</taxon>
        <taxon>Fungi</taxon>
        <taxon>Dikarya</taxon>
        <taxon>Ascomycota</taxon>
        <taxon>Pezizomycotina</taxon>
        <taxon>Dothideomycetes</taxon>
        <taxon>Dothideomycetidae</taxon>
        <taxon>Mycosphaerellales</taxon>
        <taxon>Teratosphaeriaceae</taxon>
        <taxon>Hortaea</taxon>
    </lineage>
</organism>
<dbReference type="Proteomes" id="UP000269539">
    <property type="component" value="Unassembled WGS sequence"/>
</dbReference>
<gene>
    <name evidence="1" type="ORF">D0864_04168</name>
</gene>
<name>A0A3M7GD27_HORWE</name>
<evidence type="ECO:0000313" key="2">
    <source>
        <dbReference type="Proteomes" id="UP000269539"/>
    </source>
</evidence>
<evidence type="ECO:0000313" key="1">
    <source>
        <dbReference type="EMBL" id="RMY99069.1"/>
    </source>
</evidence>
<protein>
    <submittedName>
        <fullName evidence="1">Uncharacterized protein</fullName>
    </submittedName>
</protein>
<proteinExistence type="predicted"/>